<feature type="region of interest" description="Disordered" evidence="7">
    <location>
        <begin position="179"/>
        <end position="218"/>
    </location>
</feature>
<evidence type="ECO:0000256" key="6">
    <source>
        <dbReference type="SAM" id="Coils"/>
    </source>
</evidence>
<feature type="transmembrane region" description="Helical" evidence="8">
    <location>
        <begin position="40"/>
        <end position="59"/>
    </location>
</feature>
<name>A0AAW8F7A5_9ACTN</name>
<evidence type="ECO:0000256" key="7">
    <source>
        <dbReference type="SAM" id="MobiDB-lite"/>
    </source>
</evidence>
<evidence type="ECO:0000256" key="5">
    <source>
        <dbReference type="ARBA" id="ARBA00023136"/>
    </source>
</evidence>
<keyword evidence="2" id="KW-1003">Cell membrane</keyword>
<gene>
    <name evidence="9" type="ORF">QFZ22_001971</name>
</gene>
<feature type="transmembrane region" description="Helical" evidence="8">
    <location>
        <begin position="79"/>
        <end position="98"/>
    </location>
</feature>
<reference evidence="9" key="1">
    <citation type="submission" date="2023-07" db="EMBL/GenBank/DDBJ databases">
        <title>Comparative genomics of wheat-associated soil bacteria to identify genetic determinants of phenazine resistance.</title>
        <authorList>
            <person name="Mouncey N."/>
        </authorList>
    </citation>
    <scope>NUCLEOTIDE SEQUENCE</scope>
    <source>
        <strain evidence="9">V4I22</strain>
    </source>
</reference>
<evidence type="ECO:0000256" key="2">
    <source>
        <dbReference type="ARBA" id="ARBA00022475"/>
    </source>
</evidence>
<keyword evidence="5 8" id="KW-0472">Membrane</keyword>
<organism evidence="9 10">
    <name type="scientific">Streptomyces canus</name>
    <dbReference type="NCBI Taxonomy" id="58343"/>
    <lineage>
        <taxon>Bacteria</taxon>
        <taxon>Bacillati</taxon>
        <taxon>Actinomycetota</taxon>
        <taxon>Actinomycetes</taxon>
        <taxon>Kitasatosporales</taxon>
        <taxon>Streptomycetaceae</taxon>
        <taxon>Streptomyces</taxon>
        <taxon>Streptomyces aurantiacus group</taxon>
    </lineage>
</organism>
<feature type="coiled-coil region" evidence="6">
    <location>
        <begin position="341"/>
        <end position="368"/>
    </location>
</feature>
<comment type="subcellular location">
    <subcellularLocation>
        <location evidence="1">Cell membrane</location>
        <topology evidence="1">Multi-pass membrane protein</topology>
    </subcellularLocation>
</comment>
<evidence type="ECO:0000313" key="10">
    <source>
        <dbReference type="Proteomes" id="UP001234216"/>
    </source>
</evidence>
<dbReference type="EMBL" id="JAUSZV010000005">
    <property type="protein sequence ID" value="MDQ0905986.1"/>
    <property type="molecule type" value="Genomic_DNA"/>
</dbReference>
<feature type="compositionally biased region" description="Basic and acidic residues" evidence="7">
    <location>
        <begin position="181"/>
        <end position="191"/>
    </location>
</feature>
<evidence type="ECO:0000256" key="1">
    <source>
        <dbReference type="ARBA" id="ARBA00004651"/>
    </source>
</evidence>
<evidence type="ECO:0000313" key="9">
    <source>
        <dbReference type="EMBL" id="MDQ0905986.1"/>
    </source>
</evidence>
<feature type="transmembrane region" description="Helical" evidence="8">
    <location>
        <begin position="146"/>
        <end position="168"/>
    </location>
</feature>
<comment type="caution">
    <text evidence="9">The sequence shown here is derived from an EMBL/GenBank/DDBJ whole genome shotgun (WGS) entry which is preliminary data.</text>
</comment>
<feature type="transmembrane region" description="Helical" evidence="8">
    <location>
        <begin position="104"/>
        <end position="125"/>
    </location>
</feature>
<feature type="compositionally biased region" description="Polar residues" evidence="7">
    <location>
        <begin position="199"/>
        <end position="212"/>
    </location>
</feature>
<proteinExistence type="predicted"/>
<dbReference type="Proteomes" id="UP001234216">
    <property type="component" value="Unassembled WGS sequence"/>
</dbReference>
<keyword evidence="6" id="KW-0175">Coiled coil</keyword>
<dbReference type="Pfam" id="PF09678">
    <property type="entry name" value="Caa3_CtaG"/>
    <property type="match status" value="1"/>
</dbReference>
<evidence type="ECO:0000256" key="8">
    <source>
        <dbReference type="SAM" id="Phobius"/>
    </source>
</evidence>
<dbReference type="InterPro" id="IPR019108">
    <property type="entry name" value="Caa3_assmbl_CtaG-rel"/>
</dbReference>
<dbReference type="AlphaFoldDB" id="A0AAW8F7A5"/>
<dbReference type="GO" id="GO:0005886">
    <property type="term" value="C:plasma membrane"/>
    <property type="evidence" value="ECO:0007669"/>
    <property type="project" value="UniProtKB-SubCell"/>
</dbReference>
<evidence type="ECO:0000256" key="3">
    <source>
        <dbReference type="ARBA" id="ARBA00022692"/>
    </source>
</evidence>
<keyword evidence="4 8" id="KW-1133">Transmembrane helix</keyword>
<accession>A0AAW8F7A5</accession>
<sequence>MAAPLLFVAARPLTLALRALTPGRTRRLLVTLAHSAPVGLLLFPPLAAVLDIGGLWLLYRTELFAATAHRPSAHGAVQVHMVAAGLLFTLAVCGLDPVRRRWSLAVRGGTVLAAGTAHAVLARTLCSRQPPGTGFTAADLRHGAQWMYYGGDLVEAGLAVVMGVRWYACAGGARAHRRRRGFTDRAVDRPGRGTRRPSQDSGSRRGTMNRTARNSHDGATRQKRLVIYLNDHLAGATAGVELAHRIAQEHRGSAYGETLESLRKEISQDRQALVRLLADLDVPVRHYKTYGAWLGEKAARMKPNGRLLRRSGLALLVELEAMRLGAQGKASLWRGLLAASAQDSRLDADRLEELLRRAGQQIRTMDALHARIGTALLFPMTGQEPASPATAGTSSSS</sequence>
<dbReference type="RefSeq" id="WP_306973419.1">
    <property type="nucleotide sequence ID" value="NZ_JAUSZV010000005.1"/>
</dbReference>
<keyword evidence="3 8" id="KW-0812">Transmembrane</keyword>
<protein>
    <submittedName>
        <fullName evidence="9">Uncharacterized protein</fullName>
    </submittedName>
</protein>
<evidence type="ECO:0000256" key="4">
    <source>
        <dbReference type="ARBA" id="ARBA00022989"/>
    </source>
</evidence>